<proteinExistence type="predicted"/>
<accession>A0A9W9PEA3</accession>
<evidence type="ECO:0000313" key="3">
    <source>
        <dbReference type="Proteomes" id="UP001147733"/>
    </source>
</evidence>
<dbReference type="GeneID" id="81379403"/>
<sequence>MEGSEPEERLASRRAFKPSQWEGNEHTRRRVSSTLAQDEILQVVSDCKMEKVGNFTIRNSSLSLER</sequence>
<feature type="compositionally biased region" description="Basic and acidic residues" evidence="1">
    <location>
        <begin position="1"/>
        <end position="11"/>
    </location>
</feature>
<evidence type="ECO:0000313" key="2">
    <source>
        <dbReference type="EMBL" id="KAJ5242989.1"/>
    </source>
</evidence>
<reference evidence="2" key="2">
    <citation type="journal article" date="2023" name="IMA Fungus">
        <title>Comparative genomic study of the Penicillium genus elucidates a diverse pangenome and 15 lateral gene transfer events.</title>
        <authorList>
            <person name="Petersen C."/>
            <person name="Sorensen T."/>
            <person name="Nielsen M.R."/>
            <person name="Sondergaard T.E."/>
            <person name="Sorensen J.L."/>
            <person name="Fitzpatrick D.A."/>
            <person name="Frisvad J.C."/>
            <person name="Nielsen K.L."/>
        </authorList>
    </citation>
    <scope>NUCLEOTIDE SEQUENCE</scope>
    <source>
        <strain evidence="2">IBT 23319</strain>
    </source>
</reference>
<evidence type="ECO:0000256" key="1">
    <source>
        <dbReference type="SAM" id="MobiDB-lite"/>
    </source>
</evidence>
<name>A0A9W9PEA3_PENCI</name>
<organism evidence="2 3">
    <name type="scientific">Penicillium citrinum</name>
    <dbReference type="NCBI Taxonomy" id="5077"/>
    <lineage>
        <taxon>Eukaryota</taxon>
        <taxon>Fungi</taxon>
        <taxon>Dikarya</taxon>
        <taxon>Ascomycota</taxon>
        <taxon>Pezizomycotina</taxon>
        <taxon>Eurotiomycetes</taxon>
        <taxon>Eurotiomycetidae</taxon>
        <taxon>Eurotiales</taxon>
        <taxon>Aspergillaceae</taxon>
        <taxon>Penicillium</taxon>
    </lineage>
</organism>
<keyword evidence="3" id="KW-1185">Reference proteome</keyword>
<feature type="region of interest" description="Disordered" evidence="1">
    <location>
        <begin position="1"/>
        <end position="31"/>
    </location>
</feature>
<dbReference type="AlphaFoldDB" id="A0A9W9PEA3"/>
<comment type="caution">
    <text evidence="2">The sequence shown here is derived from an EMBL/GenBank/DDBJ whole genome shotgun (WGS) entry which is preliminary data.</text>
</comment>
<protein>
    <submittedName>
        <fullName evidence="2">Uncharacterized protein</fullName>
    </submittedName>
</protein>
<dbReference type="Proteomes" id="UP001147733">
    <property type="component" value="Unassembled WGS sequence"/>
</dbReference>
<gene>
    <name evidence="2" type="ORF">N7469_001316</name>
</gene>
<reference evidence="2" key="1">
    <citation type="submission" date="2022-11" db="EMBL/GenBank/DDBJ databases">
        <authorList>
            <person name="Petersen C."/>
        </authorList>
    </citation>
    <scope>NUCLEOTIDE SEQUENCE</scope>
    <source>
        <strain evidence="2">IBT 23319</strain>
    </source>
</reference>
<dbReference type="EMBL" id="JAPQKT010000001">
    <property type="protein sequence ID" value="KAJ5242989.1"/>
    <property type="molecule type" value="Genomic_DNA"/>
</dbReference>
<dbReference type="RefSeq" id="XP_056505993.1">
    <property type="nucleotide sequence ID" value="XM_056640236.1"/>
</dbReference>